<dbReference type="Gene3D" id="3.30.160.60">
    <property type="entry name" value="Classic Zinc Finger"/>
    <property type="match status" value="1"/>
</dbReference>
<evidence type="ECO:0000256" key="1">
    <source>
        <dbReference type="PROSITE-ProRule" id="PRU00042"/>
    </source>
</evidence>
<name>A0A9N9MDG4_9CUCU</name>
<dbReference type="InterPro" id="IPR013087">
    <property type="entry name" value="Znf_C2H2_type"/>
</dbReference>
<dbReference type="SUPFAM" id="SSF57667">
    <property type="entry name" value="beta-beta-alpha zinc fingers"/>
    <property type="match status" value="1"/>
</dbReference>
<evidence type="ECO:0000259" key="3">
    <source>
        <dbReference type="PROSITE" id="PS50157"/>
    </source>
</evidence>
<gene>
    <name evidence="4" type="ORF">CEUTPL_LOCUS3288</name>
</gene>
<feature type="domain" description="C2H2-type" evidence="3">
    <location>
        <begin position="45"/>
        <end position="73"/>
    </location>
</feature>
<feature type="region of interest" description="Disordered" evidence="2">
    <location>
        <begin position="104"/>
        <end position="127"/>
    </location>
</feature>
<dbReference type="PROSITE" id="PS50157">
    <property type="entry name" value="ZINC_FINGER_C2H2_2"/>
    <property type="match status" value="1"/>
</dbReference>
<dbReference type="SMART" id="SM00355">
    <property type="entry name" value="ZnF_C2H2"/>
    <property type="match status" value="3"/>
</dbReference>
<evidence type="ECO:0000313" key="4">
    <source>
        <dbReference type="EMBL" id="CAG9762613.1"/>
    </source>
</evidence>
<protein>
    <recommendedName>
        <fullName evidence="3">C2H2-type domain-containing protein</fullName>
    </recommendedName>
</protein>
<sequence length="162" mass="18484">MAHCGECKMDFCKPSSLRAHIKRKHPDKLDELAPMNRHPSGSGNHLCSECGKCFASFGNLRLHVKHKHSDKLEELAPIEKKAHKCNQCDCEFGLLKQLIKHRNQQQSTSNFMNSSSSTPHNKNIQPQRRLFATKQCRKKKKTLEKPSAKEADVLAIQLLCRE</sequence>
<dbReference type="Pfam" id="PF00096">
    <property type="entry name" value="zf-C2H2"/>
    <property type="match status" value="1"/>
</dbReference>
<proteinExistence type="predicted"/>
<keyword evidence="1" id="KW-0862">Zinc</keyword>
<organism evidence="4 5">
    <name type="scientific">Ceutorhynchus assimilis</name>
    <name type="common">cabbage seed weevil</name>
    <dbReference type="NCBI Taxonomy" id="467358"/>
    <lineage>
        <taxon>Eukaryota</taxon>
        <taxon>Metazoa</taxon>
        <taxon>Ecdysozoa</taxon>
        <taxon>Arthropoda</taxon>
        <taxon>Hexapoda</taxon>
        <taxon>Insecta</taxon>
        <taxon>Pterygota</taxon>
        <taxon>Neoptera</taxon>
        <taxon>Endopterygota</taxon>
        <taxon>Coleoptera</taxon>
        <taxon>Polyphaga</taxon>
        <taxon>Cucujiformia</taxon>
        <taxon>Curculionidae</taxon>
        <taxon>Ceutorhynchinae</taxon>
        <taxon>Ceutorhynchus</taxon>
    </lineage>
</organism>
<keyword evidence="1" id="KW-0863">Zinc-finger</keyword>
<keyword evidence="5" id="KW-1185">Reference proteome</keyword>
<dbReference type="Proteomes" id="UP001152799">
    <property type="component" value="Chromosome 11"/>
</dbReference>
<keyword evidence="1" id="KW-0479">Metal-binding</keyword>
<evidence type="ECO:0000256" key="2">
    <source>
        <dbReference type="SAM" id="MobiDB-lite"/>
    </source>
</evidence>
<accession>A0A9N9MDG4</accession>
<dbReference type="GO" id="GO:0008270">
    <property type="term" value="F:zinc ion binding"/>
    <property type="evidence" value="ECO:0007669"/>
    <property type="project" value="UniProtKB-KW"/>
</dbReference>
<dbReference type="InterPro" id="IPR036236">
    <property type="entry name" value="Znf_C2H2_sf"/>
</dbReference>
<reference evidence="4" key="1">
    <citation type="submission" date="2022-01" db="EMBL/GenBank/DDBJ databases">
        <authorList>
            <person name="King R."/>
        </authorList>
    </citation>
    <scope>NUCLEOTIDE SEQUENCE</scope>
</reference>
<dbReference type="EMBL" id="OU892287">
    <property type="protein sequence ID" value="CAG9762613.1"/>
    <property type="molecule type" value="Genomic_DNA"/>
</dbReference>
<feature type="compositionally biased region" description="Low complexity" evidence="2">
    <location>
        <begin position="104"/>
        <end position="117"/>
    </location>
</feature>
<dbReference type="OrthoDB" id="6780832at2759"/>
<dbReference type="AlphaFoldDB" id="A0A9N9MDG4"/>
<dbReference type="PROSITE" id="PS00028">
    <property type="entry name" value="ZINC_FINGER_C2H2_1"/>
    <property type="match status" value="2"/>
</dbReference>
<evidence type="ECO:0000313" key="5">
    <source>
        <dbReference type="Proteomes" id="UP001152799"/>
    </source>
</evidence>